<evidence type="ECO:0000259" key="1">
    <source>
        <dbReference type="PROSITE" id="PS51820"/>
    </source>
</evidence>
<dbReference type="Proteomes" id="UP000830401">
    <property type="component" value="Chromosome"/>
</dbReference>
<feature type="domain" description="PA14" evidence="1">
    <location>
        <begin position="317"/>
        <end position="453"/>
    </location>
</feature>
<dbReference type="SUPFAM" id="SSF56988">
    <property type="entry name" value="Anthrax protective antigen"/>
    <property type="match status" value="1"/>
</dbReference>
<sequence length="546" mass="60717">MQTDMSDWQHERNMFLVPKVANGVNWNREHAIKVYSTALWQTVKFWELMQEFNLEGMGPALYGNKSEARTWPGLVRHVFETSPQRLNIPFGRDDLSHNNKAVNNVYASNAWYHTQMVLSSGNRHNNGFYPVDWGYLYGLVKDLNLASNDRVSELSRMLLIVVKAAQQADNGNGPDRPFEGWNIMRNHAPSVLIEDLQENLWEHVSPGMKKDILEAYLRTWFKKSRSYPASQYSRGFDPFDASPTDYVPVIPPAGGGNSADKVWYMIPQMRRAGVDCGLLNEIADWAKVMWPAGNWASLKVNNCAPQAVLRAPENPAHTLSGLEYGYYEGNFTTLPNFDALTPTRSGVVSEISYAPILRQSNFALRFRGYINVPTDGLYQFLANSDDGSRIYIGSQLVVDNNGSHGVDEKTGTIGLKAGKHAITVVYFDGGGDKVMNIRYSSPNGTRGNIPASALSRINPNPPLATKGAIDIEIGLYPNPTRSELNLKVPSRNASYRILDQLGRSVLQGTAATGSAVLNVSNLPAGIYHMEVTTPEGRVIRKFVKQS</sequence>
<proteinExistence type="predicted"/>
<dbReference type="SMART" id="SM00758">
    <property type="entry name" value="PA14"/>
    <property type="match status" value="1"/>
</dbReference>
<protein>
    <submittedName>
        <fullName evidence="2">PA14 domain-containing protein</fullName>
    </submittedName>
</protein>
<dbReference type="NCBIfam" id="TIGR04183">
    <property type="entry name" value="Por_Secre_tail"/>
    <property type="match status" value="1"/>
</dbReference>
<dbReference type="Pfam" id="PF07691">
    <property type="entry name" value="PA14"/>
    <property type="match status" value="1"/>
</dbReference>
<evidence type="ECO:0000313" key="2">
    <source>
        <dbReference type="EMBL" id="UOQ65874.1"/>
    </source>
</evidence>
<dbReference type="RefSeq" id="WP_245119855.1">
    <property type="nucleotide sequence ID" value="NZ_CP095061.1"/>
</dbReference>
<gene>
    <name evidence="2" type="ORF">MUN86_20505</name>
</gene>
<dbReference type="InterPro" id="IPR011658">
    <property type="entry name" value="PA14_dom"/>
</dbReference>
<organism evidence="2 3">
    <name type="scientific">Hymenobacter volaticus</name>
    <dbReference type="NCBI Taxonomy" id="2932254"/>
    <lineage>
        <taxon>Bacteria</taxon>
        <taxon>Pseudomonadati</taxon>
        <taxon>Bacteroidota</taxon>
        <taxon>Cytophagia</taxon>
        <taxon>Cytophagales</taxon>
        <taxon>Hymenobacteraceae</taxon>
        <taxon>Hymenobacter</taxon>
    </lineage>
</organism>
<dbReference type="Pfam" id="PF18962">
    <property type="entry name" value="Por_Secre_tail"/>
    <property type="match status" value="1"/>
</dbReference>
<dbReference type="InterPro" id="IPR037524">
    <property type="entry name" value="PA14/GLEYA"/>
</dbReference>
<dbReference type="PROSITE" id="PS51820">
    <property type="entry name" value="PA14"/>
    <property type="match status" value="1"/>
</dbReference>
<keyword evidence="3" id="KW-1185">Reference proteome</keyword>
<reference evidence="2" key="1">
    <citation type="submission" date="2022-04" db="EMBL/GenBank/DDBJ databases">
        <title>Hymenobacter sp. isolated from the air.</title>
        <authorList>
            <person name="Won M."/>
            <person name="Lee C.-M."/>
            <person name="Woen H.-Y."/>
            <person name="Kwon S.-W."/>
        </authorList>
    </citation>
    <scope>NUCLEOTIDE SEQUENCE</scope>
    <source>
        <strain evidence="2">5420S-77</strain>
    </source>
</reference>
<dbReference type="InterPro" id="IPR026444">
    <property type="entry name" value="Secre_tail"/>
</dbReference>
<accession>A0ABY4G5T8</accession>
<dbReference type="Gene3D" id="3.90.182.10">
    <property type="entry name" value="Toxin - Anthrax Protective Antigen,domain 1"/>
    <property type="match status" value="1"/>
</dbReference>
<dbReference type="EMBL" id="CP095061">
    <property type="protein sequence ID" value="UOQ65874.1"/>
    <property type="molecule type" value="Genomic_DNA"/>
</dbReference>
<name>A0ABY4G5T8_9BACT</name>
<evidence type="ECO:0000313" key="3">
    <source>
        <dbReference type="Proteomes" id="UP000830401"/>
    </source>
</evidence>